<dbReference type="Gene3D" id="3.40.50.12780">
    <property type="entry name" value="N-terminal domain of ligase-like"/>
    <property type="match status" value="1"/>
</dbReference>
<dbReference type="InterPro" id="IPR045851">
    <property type="entry name" value="AMP-bd_C_sf"/>
</dbReference>
<evidence type="ECO:0000259" key="1">
    <source>
        <dbReference type="Pfam" id="PF00501"/>
    </source>
</evidence>
<dbReference type="NCBIfam" id="TIGR01733">
    <property type="entry name" value="AA-adenyl-dom"/>
    <property type="match status" value="1"/>
</dbReference>
<name>A0A1X0N560_9PSED</name>
<dbReference type="GO" id="GO:0044550">
    <property type="term" value="P:secondary metabolite biosynthetic process"/>
    <property type="evidence" value="ECO:0007669"/>
    <property type="project" value="TreeGrafter"/>
</dbReference>
<dbReference type="InterPro" id="IPR020845">
    <property type="entry name" value="AMP-binding_CS"/>
</dbReference>
<evidence type="ECO:0000313" key="4">
    <source>
        <dbReference type="Proteomes" id="UP000192815"/>
    </source>
</evidence>
<reference evidence="4" key="1">
    <citation type="submission" date="2017-02" db="EMBL/GenBank/DDBJ databases">
        <title>Pseudomonas floridae sp. nov., a novel pathogenic bacterial species isolated from tomato.</title>
        <authorList>
            <person name="Timilsina S."/>
            <person name="Vallad G.E."/>
            <person name="Jones J.B."/>
        </authorList>
    </citation>
    <scope>NUCLEOTIDE SEQUENCE [LARGE SCALE GENOMIC DNA]</scope>
    <source>
        <strain evidence="4">GEV388</strain>
    </source>
</reference>
<dbReference type="AlphaFoldDB" id="A0A1X0N560"/>
<dbReference type="SUPFAM" id="SSF56801">
    <property type="entry name" value="Acetyl-CoA synthetase-like"/>
    <property type="match status" value="1"/>
</dbReference>
<dbReference type="Pfam" id="PF00501">
    <property type="entry name" value="AMP-binding"/>
    <property type="match status" value="1"/>
</dbReference>
<dbReference type="InterPro" id="IPR000873">
    <property type="entry name" value="AMP-dep_synth/lig_dom"/>
</dbReference>
<dbReference type="Gene3D" id="3.30.300.30">
    <property type="match status" value="1"/>
</dbReference>
<dbReference type="STRING" id="1958950.BZK31_14050"/>
<dbReference type="EMBL" id="MUIO01000052">
    <property type="protein sequence ID" value="ORC58696.1"/>
    <property type="molecule type" value="Genomic_DNA"/>
</dbReference>
<protein>
    <recommendedName>
        <fullName evidence="5">Peptide synthetase</fullName>
    </recommendedName>
</protein>
<keyword evidence="4" id="KW-1185">Reference proteome</keyword>
<dbReference type="PROSITE" id="PS00455">
    <property type="entry name" value="AMP_BINDING"/>
    <property type="match status" value="1"/>
</dbReference>
<dbReference type="Proteomes" id="UP000192815">
    <property type="component" value="Unassembled WGS sequence"/>
</dbReference>
<dbReference type="RefSeq" id="WP_083183564.1">
    <property type="nucleotide sequence ID" value="NZ_CBCRZR010000017.1"/>
</dbReference>
<gene>
    <name evidence="3" type="ORF">BZK31_14050</name>
</gene>
<sequence length="516" mass="56526">MNALEKMDSLSVGSGAQSAASPLIIERFFSVVATAPNASAVKDSVCELTYGQLAARVRQLACGLRARGVMRSDFIAVEMAPSTDLIAVLLAVQLCGAAYIPLDKSAPMQRNVAILSDANPKLIIGESDSSLRQEETFTPASQLIYADPDGFTFEPIARDQRAYVIYTSGTTGRPKGVPITHGNVAALFEGTQPMFEFSNEDIIVLYHSYAFDFSVWEIWSALGFGGKLLIPPLDVRLSPDQFADFIRSEQVTILNQTPSAFAINAVSLARVPAEELALRCIVFGGERLNPGRLQTWFDVFGDARPRLINMYGITEVTVHATVHVVTRQEAAQGTSNIGRPLPGFSYWLHREIPGATEGELILGGPQVAEGYLNRQALTADKFITPEGGTETYYRSGDLVEQADNGDLLYIGRIDQQVKINGYRVELGDIESALGQVVDVLEVCVLAFNDAQWGDYLFCCFSSRQNEADTIQQLKKQARAVLPGYMHPLRYKKVPVFPKTVNGKIDKHIIYSTLEGL</sequence>
<dbReference type="InterPro" id="IPR042099">
    <property type="entry name" value="ANL_N_sf"/>
</dbReference>
<proteinExistence type="predicted"/>
<dbReference type="GO" id="GO:0031177">
    <property type="term" value="F:phosphopantetheine binding"/>
    <property type="evidence" value="ECO:0007669"/>
    <property type="project" value="TreeGrafter"/>
</dbReference>
<feature type="domain" description="AMP-dependent synthetase/ligase" evidence="1">
    <location>
        <begin position="31"/>
        <end position="372"/>
    </location>
</feature>
<dbReference type="OrthoDB" id="9803968at2"/>
<dbReference type="Pfam" id="PF13193">
    <property type="entry name" value="AMP-binding_C"/>
    <property type="match status" value="1"/>
</dbReference>
<dbReference type="InterPro" id="IPR010071">
    <property type="entry name" value="AA_adenyl_dom"/>
</dbReference>
<evidence type="ECO:0008006" key="5">
    <source>
        <dbReference type="Google" id="ProtNLM"/>
    </source>
</evidence>
<dbReference type="PANTHER" id="PTHR45527">
    <property type="entry name" value="NONRIBOSOMAL PEPTIDE SYNTHETASE"/>
    <property type="match status" value="1"/>
</dbReference>
<dbReference type="GO" id="GO:0005829">
    <property type="term" value="C:cytosol"/>
    <property type="evidence" value="ECO:0007669"/>
    <property type="project" value="TreeGrafter"/>
</dbReference>
<dbReference type="GO" id="GO:0043041">
    <property type="term" value="P:amino acid activation for nonribosomal peptide biosynthetic process"/>
    <property type="evidence" value="ECO:0007669"/>
    <property type="project" value="TreeGrafter"/>
</dbReference>
<evidence type="ECO:0000313" key="3">
    <source>
        <dbReference type="EMBL" id="ORC58696.1"/>
    </source>
</evidence>
<comment type="caution">
    <text evidence="3">The sequence shown here is derived from an EMBL/GenBank/DDBJ whole genome shotgun (WGS) entry which is preliminary data.</text>
</comment>
<dbReference type="PANTHER" id="PTHR45527:SF1">
    <property type="entry name" value="FATTY ACID SYNTHASE"/>
    <property type="match status" value="1"/>
</dbReference>
<dbReference type="InterPro" id="IPR025110">
    <property type="entry name" value="AMP-bd_C"/>
</dbReference>
<accession>A0A1X0N560</accession>
<evidence type="ECO:0000259" key="2">
    <source>
        <dbReference type="Pfam" id="PF13193"/>
    </source>
</evidence>
<organism evidence="3 4">
    <name type="scientific">Pseudomonas floridensis</name>
    <dbReference type="NCBI Taxonomy" id="1958950"/>
    <lineage>
        <taxon>Bacteria</taxon>
        <taxon>Pseudomonadati</taxon>
        <taxon>Pseudomonadota</taxon>
        <taxon>Gammaproteobacteria</taxon>
        <taxon>Pseudomonadales</taxon>
        <taxon>Pseudomonadaceae</taxon>
        <taxon>Pseudomonas</taxon>
    </lineage>
</organism>
<feature type="domain" description="AMP-binding enzyme C-terminal" evidence="2">
    <location>
        <begin position="429"/>
        <end position="503"/>
    </location>
</feature>